<sequence length="710" mass="79735">MNQLFNFLNKVAFHAMQRSEIVGGFIALSVVFMLIIPLPLPLIDILIATNISMSCLLIMNAMFLPKPLAFSTFPSVLLLTTMFRLGLSISTTRQILLQQNAGHIVTAFGNFVVGGNLAVGLVVFLILTVVNFLVITKGSERVAEVSARFTLDAMPGKQMSIDSDLRAGLISADLARKKRADLQKESQLFGAMDGAMQFVKGDSMAGIVILSINLIGGFCIGVLQLGMTAGESMHVFSILTIGDGLIDQIPALLISLTSGMMITRVSGNEENFDLNIGKEITQQLTNQPKAWIMAGVGMFAFAILPGMPTFVFLFLGTVTIGSGGFQFWRDKRNASTNQHEKMLVPEENGENDLRTFNPARLFTLSFPAGRERDPHVIQIIEEIRRIRNRIVNQFGFTLPVFNIQFTTAQREDEFRFLVYEVPKVIATITQSKRAVERIGYVRQLEDKSTLPAETDGLEEDFIWLENEDDYLRAGEVSWSGNDLLLAKMEEALFQSAPRFIGMQETRAIVSWLQSDLPEVAQEFERVFPVARLSNVLQRLVAERISLRVIRTIVESLLRNGSERDTGMLIDQVRIDIKEHICYQHSNDREGIIAWLLAPETEEILREALRHTNTDTFFTLDRDRMKIFIDQIRGVFPPYRSINQGVMLVAQDLRAPLRTLIQNEFNHVPVLSFSELEFNLPVNVEGRIDINQDLIEGKGQEPENESEEDDV</sequence>
<dbReference type="PROSITE" id="PS00994">
    <property type="entry name" value="FHIPEP"/>
    <property type="match status" value="1"/>
</dbReference>
<protein>
    <submittedName>
        <fullName evidence="10">Type III secretion protein V</fullName>
    </submittedName>
</protein>
<evidence type="ECO:0000256" key="9">
    <source>
        <dbReference type="SAM" id="Phobius"/>
    </source>
</evidence>
<evidence type="ECO:0000256" key="3">
    <source>
        <dbReference type="ARBA" id="ARBA00022448"/>
    </source>
</evidence>
<dbReference type="GO" id="GO:0009306">
    <property type="term" value="P:protein secretion"/>
    <property type="evidence" value="ECO:0007669"/>
    <property type="project" value="InterPro"/>
</dbReference>
<proteinExistence type="inferred from homology"/>
<dbReference type="InterPro" id="IPR042194">
    <property type="entry name" value="FHIPEP_1"/>
</dbReference>
<dbReference type="NCBIfam" id="TIGR01399">
    <property type="entry name" value="hrcV"/>
    <property type="match status" value="1"/>
</dbReference>
<evidence type="ECO:0000256" key="2">
    <source>
        <dbReference type="ARBA" id="ARBA00008835"/>
    </source>
</evidence>
<evidence type="ECO:0000313" key="10">
    <source>
        <dbReference type="EMBL" id="SOD39767.1"/>
    </source>
</evidence>
<dbReference type="OrthoDB" id="9759185at2"/>
<dbReference type="PANTHER" id="PTHR30161:SF2">
    <property type="entry name" value="INVASION PROTEIN INVA"/>
    <property type="match status" value="1"/>
</dbReference>
<comment type="subcellular location">
    <subcellularLocation>
        <location evidence="1">Cell inner membrane</location>
        <topology evidence="1">Multi-pass membrane protein</topology>
    </subcellularLocation>
</comment>
<keyword evidence="11" id="KW-1185">Reference proteome</keyword>
<dbReference type="RefSeq" id="WP_097097535.1">
    <property type="nucleotide sequence ID" value="NZ_OCMY01000001.1"/>
</dbReference>
<dbReference type="InterPro" id="IPR006302">
    <property type="entry name" value="T3SS_HrcV"/>
</dbReference>
<comment type="similarity">
    <text evidence="2">Belongs to the FHIPEP (flagella/HR/invasion proteins export pore) family.</text>
</comment>
<organism evidence="10 11">
    <name type="scientific">Candidatus Pantoea floridensis</name>
    <dbReference type="NCBI Taxonomy" id="1938870"/>
    <lineage>
        <taxon>Bacteria</taxon>
        <taxon>Pseudomonadati</taxon>
        <taxon>Pseudomonadota</taxon>
        <taxon>Gammaproteobacteria</taxon>
        <taxon>Enterobacterales</taxon>
        <taxon>Erwiniaceae</taxon>
        <taxon>Pantoea</taxon>
    </lineage>
</organism>
<dbReference type="Gene3D" id="3.40.50.12790">
    <property type="entry name" value="FHIPEP family, domain 4"/>
    <property type="match status" value="1"/>
</dbReference>
<keyword evidence="8 9" id="KW-0472">Membrane</keyword>
<dbReference type="PIRSF" id="PIRSF005419">
    <property type="entry name" value="FlhA"/>
    <property type="match status" value="1"/>
</dbReference>
<dbReference type="InterPro" id="IPR025505">
    <property type="entry name" value="FHIPEP_CS"/>
</dbReference>
<accession>A0A286C061</accession>
<dbReference type="GO" id="GO:0005886">
    <property type="term" value="C:plasma membrane"/>
    <property type="evidence" value="ECO:0007669"/>
    <property type="project" value="UniProtKB-SubCell"/>
</dbReference>
<keyword evidence="4" id="KW-1003">Cell membrane</keyword>
<dbReference type="PRINTS" id="PR00949">
    <property type="entry name" value="TYPE3IMAPROT"/>
</dbReference>
<evidence type="ECO:0000256" key="7">
    <source>
        <dbReference type="ARBA" id="ARBA00022989"/>
    </source>
</evidence>
<feature type="transmembrane region" description="Helical" evidence="9">
    <location>
        <begin position="21"/>
        <end position="39"/>
    </location>
</feature>
<dbReference type="InterPro" id="IPR042193">
    <property type="entry name" value="FHIPEP_3"/>
</dbReference>
<feature type="transmembrane region" description="Helical" evidence="9">
    <location>
        <begin position="205"/>
        <end position="229"/>
    </location>
</feature>
<feature type="transmembrane region" description="Helical" evidence="9">
    <location>
        <begin position="108"/>
        <end position="134"/>
    </location>
</feature>
<gene>
    <name evidence="10" type="ORF">SAMN06273570_4221</name>
</gene>
<keyword evidence="6 9" id="KW-0812">Transmembrane</keyword>
<dbReference type="Pfam" id="PF00771">
    <property type="entry name" value="FHIPEP"/>
    <property type="match status" value="1"/>
</dbReference>
<evidence type="ECO:0000313" key="11">
    <source>
        <dbReference type="Proteomes" id="UP000219271"/>
    </source>
</evidence>
<dbReference type="Gene3D" id="3.40.30.60">
    <property type="entry name" value="FHIPEP family, domain 1"/>
    <property type="match status" value="1"/>
</dbReference>
<dbReference type="Proteomes" id="UP000219271">
    <property type="component" value="Unassembled WGS sequence"/>
</dbReference>
<dbReference type="PANTHER" id="PTHR30161">
    <property type="entry name" value="FLAGELLAR EXPORT PROTEIN, MEMBRANE FLHA SUBUNIT-RELATED"/>
    <property type="match status" value="1"/>
</dbReference>
<dbReference type="InterPro" id="IPR001712">
    <property type="entry name" value="T3SS_FHIPEP"/>
</dbReference>
<keyword evidence="7 9" id="KW-1133">Transmembrane helix</keyword>
<evidence type="ECO:0000256" key="8">
    <source>
        <dbReference type="ARBA" id="ARBA00023136"/>
    </source>
</evidence>
<dbReference type="Gene3D" id="1.10.8.540">
    <property type="entry name" value="FHIPEP family, domain 3"/>
    <property type="match status" value="1"/>
</dbReference>
<evidence type="ECO:0000256" key="1">
    <source>
        <dbReference type="ARBA" id="ARBA00004429"/>
    </source>
</evidence>
<evidence type="ECO:0000256" key="4">
    <source>
        <dbReference type="ARBA" id="ARBA00022475"/>
    </source>
</evidence>
<keyword evidence="5" id="KW-0997">Cell inner membrane</keyword>
<dbReference type="AlphaFoldDB" id="A0A286C061"/>
<dbReference type="InterPro" id="IPR042196">
    <property type="entry name" value="FHIPEP_4"/>
</dbReference>
<reference evidence="11" key="1">
    <citation type="submission" date="2017-09" db="EMBL/GenBank/DDBJ databases">
        <authorList>
            <person name="Varghese N."/>
            <person name="Submissions S."/>
        </authorList>
    </citation>
    <scope>NUCLEOTIDE SEQUENCE [LARGE SCALE GENOMIC DNA]</scope>
    <source>
        <strain evidence="11">JKS000234</strain>
    </source>
</reference>
<keyword evidence="3" id="KW-0813">Transport</keyword>
<dbReference type="EMBL" id="OCMY01000001">
    <property type="protein sequence ID" value="SOD39767.1"/>
    <property type="molecule type" value="Genomic_DNA"/>
</dbReference>
<feature type="transmembrane region" description="Helical" evidence="9">
    <location>
        <begin position="310"/>
        <end position="328"/>
    </location>
</feature>
<name>A0A286C061_9GAMM</name>
<feature type="transmembrane region" description="Helical" evidence="9">
    <location>
        <begin position="76"/>
        <end position="96"/>
    </location>
</feature>
<evidence type="ECO:0000256" key="6">
    <source>
        <dbReference type="ARBA" id="ARBA00022692"/>
    </source>
</evidence>
<evidence type="ECO:0000256" key="5">
    <source>
        <dbReference type="ARBA" id="ARBA00022519"/>
    </source>
</evidence>